<evidence type="ECO:0000313" key="2">
    <source>
        <dbReference type="EMBL" id="HGQ59212.1"/>
    </source>
</evidence>
<accession>A0A7C4NUQ4</accession>
<dbReference type="AlphaFoldDB" id="A0A7C4NUQ4"/>
<evidence type="ECO:0000259" key="1">
    <source>
        <dbReference type="PROSITE" id="PS50926"/>
    </source>
</evidence>
<comment type="caution">
    <text evidence="3">The sequence shown here is derived from an EMBL/GenBank/DDBJ whole genome shotgun (WGS) entry which is preliminary data.</text>
</comment>
<name>A0A7C4NUQ4_STAMA</name>
<organism evidence="3">
    <name type="scientific">Staphylothermus marinus</name>
    <dbReference type="NCBI Taxonomy" id="2280"/>
    <lineage>
        <taxon>Archaea</taxon>
        <taxon>Thermoproteota</taxon>
        <taxon>Thermoprotei</taxon>
        <taxon>Desulfurococcales</taxon>
        <taxon>Desulfurococcaceae</taxon>
        <taxon>Staphylothermus</taxon>
    </lineage>
</organism>
<sequence>MSRRKGFKKHSWNPYTSDIHRLSIYPSINVKDDATLKIGDNLTIYIDNVDDQGRGTANYRGFRLIVYNATVGSRVTVRVKEIRGRDVICETIKTHSEADVEY</sequence>
<evidence type="ECO:0000313" key="3">
    <source>
        <dbReference type="EMBL" id="HGQ73614.1"/>
    </source>
</evidence>
<proteinExistence type="predicted"/>
<dbReference type="InterPro" id="IPR002792">
    <property type="entry name" value="TRAM_dom"/>
</dbReference>
<dbReference type="EMBL" id="DTBE01000015">
    <property type="protein sequence ID" value="HGQ59212.1"/>
    <property type="molecule type" value="Genomic_DNA"/>
</dbReference>
<feature type="domain" description="TRAM" evidence="1">
    <location>
        <begin position="35"/>
        <end position="93"/>
    </location>
</feature>
<dbReference type="InterPro" id="IPR012340">
    <property type="entry name" value="NA-bd_OB-fold"/>
</dbReference>
<protein>
    <submittedName>
        <fullName evidence="3">Deoxyribonuclease</fullName>
    </submittedName>
</protein>
<gene>
    <name evidence="2" type="ORF">ENU09_00580</name>
    <name evidence="3" type="ORF">ENU20_00845</name>
</gene>
<dbReference type="EMBL" id="DTBP01000010">
    <property type="protein sequence ID" value="HGQ73614.1"/>
    <property type="molecule type" value="Genomic_DNA"/>
</dbReference>
<dbReference type="SUPFAM" id="SSF50249">
    <property type="entry name" value="Nucleic acid-binding proteins"/>
    <property type="match status" value="1"/>
</dbReference>
<reference evidence="3" key="1">
    <citation type="journal article" date="2020" name="mSystems">
        <title>Genome- and Community-Level Interaction Insights into Carbon Utilization and Element Cycling Functions of Hydrothermarchaeota in Hydrothermal Sediment.</title>
        <authorList>
            <person name="Zhou Z."/>
            <person name="Liu Y."/>
            <person name="Xu W."/>
            <person name="Pan J."/>
            <person name="Luo Z.H."/>
            <person name="Li M."/>
        </authorList>
    </citation>
    <scope>NUCLEOTIDE SEQUENCE [LARGE SCALE GENOMIC DNA]</scope>
    <source>
        <strain evidence="2">SpSt-638</strain>
        <strain evidence="3">SpSt-648</strain>
    </source>
</reference>
<dbReference type="Gene3D" id="2.40.50.140">
    <property type="entry name" value="Nucleic acid-binding proteins"/>
    <property type="match status" value="1"/>
</dbReference>
<dbReference type="PROSITE" id="PS50926">
    <property type="entry name" value="TRAM"/>
    <property type="match status" value="1"/>
</dbReference>